<keyword evidence="3" id="KW-1185">Reference proteome</keyword>
<dbReference type="OrthoDB" id="5562925at2"/>
<evidence type="ECO:0000259" key="1">
    <source>
        <dbReference type="Pfam" id="PF09037"/>
    </source>
</evidence>
<sequence length="243" mass="27361">MKRLVILSTQRSGSTMVCDDIAGAGALGRPSEYFIKVIDSSEKVDSQELKRLIREVDERGQTENDITAVKIMSNQIRPIGKALKKSGILNIDDADECFYEYFKGSVFVRVRRADKVAQAVSRVMAQQTDVYHSADETNGLEGMLGKVSKSRDNTKLHYDEVAIRNSLKSIGREEAFLDQFVSKFSLNVVNIRYEDVVKDRSYVSKIGELFGLESVSLNDRRLRKISGSEAAEWIEKFKMVADS</sequence>
<accession>A0A4R1GJA9</accession>
<protein>
    <submittedName>
        <fullName evidence="2">LPS sulfotransferase NodH</fullName>
    </submittedName>
</protein>
<proteinExistence type="predicted"/>
<dbReference type="RefSeq" id="WP_132291529.1">
    <property type="nucleotide sequence ID" value="NZ_SMFU01000008.1"/>
</dbReference>
<dbReference type="Gene3D" id="3.40.50.300">
    <property type="entry name" value="P-loop containing nucleotide triphosphate hydrolases"/>
    <property type="match status" value="1"/>
</dbReference>
<dbReference type="InterPro" id="IPR027417">
    <property type="entry name" value="P-loop_NTPase"/>
</dbReference>
<dbReference type="SUPFAM" id="SSF52540">
    <property type="entry name" value="P-loop containing nucleoside triphosphate hydrolases"/>
    <property type="match status" value="1"/>
</dbReference>
<organism evidence="2 3">
    <name type="scientific">Marinobacterium mangrovicola</name>
    <dbReference type="NCBI Taxonomy" id="1476959"/>
    <lineage>
        <taxon>Bacteria</taxon>
        <taxon>Pseudomonadati</taxon>
        <taxon>Pseudomonadota</taxon>
        <taxon>Gammaproteobacteria</taxon>
        <taxon>Oceanospirillales</taxon>
        <taxon>Oceanospirillaceae</taxon>
        <taxon>Marinobacterium</taxon>
    </lineage>
</organism>
<reference evidence="2 3" key="1">
    <citation type="submission" date="2019-03" db="EMBL/GenBank/DDBJ databases">
        <title>Genomic Encyclopedia of Archaeal and Bacterial Type Strains, Phase II (KMG-II): from individual species to whole genera.</title>
        <authorList>
            <person name="Goeker M."/>
        </authorList>
    </citation>
    <scope>NUCLEOTIDE SEQUENCE [LARGE SCALE GENOMIC DNA]</scope>
    <source>
        <strain evidence="2 3">DSM 27697</strain>
    </source>
</reference>
<dbReference type="EMBL" id="SMFU01000008">
    <property type="protein sequence ID" value="TCK07250.1"/>
    <property type="molecule type" value="Genomic_DNA"/>
</dbReference>
<feature type="domain" description="Sulphotransferase Stf0" evidence="1">
    <location>
        <begin position="5"/>
        <end position="238"/>
    </location>
</feature>
<name>A0A4R1GJA9_9GAMM</name>
<gene>
    <name evidence="2" type="ORF">CLV83_2109</name>
</gene>
<evidence type="ECO:0000313" key="3">
    <source>
        <dbReference type="Proteomes" id="UP000294546"/>
    </source>
</evidence>
<dbReference type="Proteomes" id="UP000294546">
    <property type="component" value="Unassembled WGS sequence"/>
</dbReference>
<dbReference type="Pfam" id="PF09037">
    <property type="entry name" value="Sulphotransf"/>
    <property type="match status" value="1"/>
</dbReference>
<dbReference type="InterPro" id="IPR024628">
    <property type="entry name" value="Sulfotransferase_Stf0_dom"/>
</dbReference>
<keyword evidence="2" id="KW-0808">Transferase</keyword>
<dbReference type="GO" id="GO:0016740">
    <property type="term" value="F:transferase activity"/>
    <property type="evidence" value="ECO:0007669"/>
    <property type="project" value="UniProtKB-KW"/>
</dbReference>
<evidence type="ECO:0000313" key="2">
    <source>
        <dbReference type="EMBL" id="TCK07250.1"/>
    </source>
</evidence>
<dbReference type="AlphaFoldDB" id="A0A4R1GJA9"/>
<comment type="caution">
    <text evidence="2">The sequence shown here is derived from an EMBL/GenBank/DDBJ whole genome shotgun (WGS) entry which is preliminary data.</text>
</comment>